<comment type="subcellular location">
    <subcellularLocation>
        <location evidence="1">Cell membrane</location>
        <topology evidence="1">Multi-pass membrane protein</topology>
    </subcellularLocation>
</comment>
<feature type="transmembrane region" description="Helical" evidence="6">
    <location>
        <begin position="99"/>
        <end position="118"/>
    </location>
</feature>
<feature type="transmembrane region" description="Helical" evidence="6">
    <location>
        <begin position="350"/>
        <end position="372"/>
    </location>
</feature>
<evidence type="ECO:0000256" key="2">
    <source>
        <dbReference type="ARBA" id="ARBA00022475"/>
    </source>
</evidence>
<dbReference type="EMBL" id="POWF01000001">
    <property type="protein sequence ID" value="PNQ74782.1"/>
    <property type="molecule type" value="Genomic_DNA"/>
</dbReference>
<dbReference type="OrthoDB" id="824226at2"/>
<name>A0A2K1E3D0_9FLAO</name>
<evidence type="ECO:0000256" key="6">
    <source>
        <dbReference type="SAM" id="Phobius"/>
    </source>
</evidence>
<evidence type="ECO:0000256" key="5">
    <source>
        <dbReference type="ARBA" id="ARBA00023136"/>
    </source>
</evidence>
<dbReference type="CDD" id="cd13128">
    <property type="entry name" value="MATE_Wzx_like"/>
    <property type="match status" value="1"/>
</dbReference>
<protein>
    <submittedName>
        <fullName evidence="7">Flippase</fullName>
    </submittedName>
</protein>
<feature type="transmembrane region" description="Helical" evidence="6">
    <location>
        <begin position="409"/>
        <end position="427"/>
    </location>
</feature>
<feature type="transmembrane region" description="Helical" evidence="6">
    <location>
        <begin position="274"/>
        <end position="297"/>
    </location>
</feature>
<organism evidence="7 8">
    <name type="scientific">Hanstruepera neustonica</name>
    <dbReference type="NCBI Taxonomy" id="1445657"/>
    <lineage>
        <taxon>Bacteria</taxon>
        <taxon>Pseudomonadati</taxon>
        <taxon>Bacteroidota</taxon>
        <taxon>Flavobacteriia</taxon>
        <taxon>Flavobacteriales</taxon>
        <taxon>Flavobacteriaceae</taxon>
        <taxon>Hanstruepera</taxon>
    </lineage>
</organism>
<comment type="caution">
    <text evidence="7">The sequence shown here is derived from an EMBL/GenBank/DDBJ whole genome shotgun (WGS) entry which is preliminary data.</text>
</comment>
<keyword evidence="8" id="KW-1185">Reference proteome</keyword>
<keyword evidence="5 6" id="KW-0472">Membrane</keyword>
<evidence type="ECO:0000256" key="3">
    <source>
        <dbReference type="ARBA" id="ARBA00022692"/>
    </source>
</evidence>
<feature type="transmembrane region" description="Helical" evidence="6">
    <location>
        <begin position="384"/>
        <end position="403"/>
    </location>
</feature>
<accession>A0A2K1E3D0</accession>
<feature type="transmembrane region" description="Helical" evidence="6">
    <location>
        <begin position="58"/>
        <end position="78"/>
    </location>
</feature>
<keyword evidence="4 6" id="KW-1133">Transmembrane helix</keyword>
<dbReference type="InterPro" id="IPR002797">
    <property type="entry name" value="Polysacc_synth"/>
</dbReference>
<keyword evidence="3 6" id="KW-0812">Transmembrane</keyword>
<feature type="transmembrane region" description="Helical" evidence="6">
    <location>
        <begin position="33"/>
        <end position="52"/>
    </location>
</feature>
<dbReference type="Pfam" id="PF01943">
    <property type="entry name" value="Polysacc_synt"/>
    <property type="match status" value="1"/>
</dbReference>
<evidence type="ECO:0000313" key="8">
    <source>
        <dbReference type="Proteomes" id="UP000236641"/>
    </source>
</evidence>
<feature type="transmembrane region" description="Helical" evidence="6">
    <location>
        <begin position="318"/>
        <end position="338"/>
    </location>
</feature>
<evidence type="ECO:0000313" key="7">
    <source>
        <dbReference type="EMBL" id="PNQ74782.1"/>
    </source>
</evidence>
<dbReference type="PANTHER" id="PTHR30250:SF11">
    <property type="entry name" value="O-ANTIGEN TRANSPORTER-RELATED"/>
    <property type="match status" value="1"/>
</dbReference>
<dbReference type="PANTHER" id="PTHR30250">
    <property type="entry name" value="PST FAMILY PREDICTED COLANIC ACID TRANSPORTER"/>
    <property type="match status" value="1"/>
</dbReference>
<gene>
    <name evidence="7" type="ORF">C1T31_01180</name>
</gene>
<dbReference type="AlphaFoldDB" id="A0A2K1E3D0"/>
<feature type="transmembrane region" description="Helical" evidence="6">
    <location>
        <begin position="238"/>
        <end position="262"/>
    </location>
</feature>
<dbReference type="GO" id="GO:0005886">
    <property type="term" value="C:plasma membrane"/>
    <property type="evidence" value="ECO:0007669"/>
    <property type="project" value="UniProtKB-SubCell"/>
</dbReference>
<feature type="transmembrane region" description="Helical" evidence="6">
    <location>
        <begin position="171"/>
        <end position="191"/>
    </location>
</feature>
<evidence type="ECO:0000256" key="1">
    <source>
        <dbReference type="ARBA" id="ARBA00004651"/>
    </source>
</evidence>
<proteinExistence type="predicted"/>
<sequence>MLIQRVIKTLYNFYKNLLDKDFKEIVDKGFNFLLLRVLGIIAGYIFTYIIAHEYGAEVNGLVSLSFTLLMCLSIFGRLGIDMNLIPFFSLEENSFDSGIFLKVLFKAIIFSSLISITLFGFKNLICVDLFGKPQLIPYIFWVCLTIPFWSVVLICAGFFRSIKKNNLFAFFNNPGRFLFSLVIFILLIYQSNDSLNAIRAHFFGVLFLAVYSFYLVMREFENIRFKTNSNSWIFIKDAIPMMFSGAIIVFLGWSDTLVLGIYASDETIGVYNVALKIAMITSFSLQAINSILAPKIATYYKLNEKNKFENLIRFSTKLNFIITTVIVIVILIFHRFILGTFGDAFVSGSLVLIILCIGQVVNSFSGSVGIILQMTGYQKKYQNIVFIALIINLVLNFLLTPVYGALGAAISTVISIAFWNLAGAFYLKKKLKIKSYFSFH</sequence>
<evidence type="ECO:0000256" key="4">
    <source>
        <dbReference type="ARBA" id="ARBA00022989"/>
    </source>
</evidence>
<dbReference type="RefSeq" id="WP_103050635.1">
    <property type="nucleotide sequence ID" value="NZ_POWF01000001.1"/>
</dbReference>
<dbReference type="InterPro" id="IPR050833">
    <property type="entry name" value="Poly_Biosynth_Transport"/>
</dbReference>
<feature type="transmembrane region" description="Helical" evidence="6">
    <location>
        <begin position="197"/>
        <end position="217"/>
    </location>
</feature>
<reference evidence="7 8" key="1">
    <citation type="submission" date="2018-01" db="EMBL/GenBank/DDBJ databases">
        <title>The draft genome of Hanstruepera neustonica JCM19743.</title>
        <authorList>
            <person name="He R.-H."/>
            <person name="Du Z.-J."/>
        </authorList>
    </citation>
    <scope>NUCLEOTIDE SEQUENCE [LARGE SCALE GENOMIC DNA]</scope>
    <source>
        <strain evidence="7 8">JCM19743</strain>
    </source>
</reference>
<feature type="transmembrane region" description="Helical" evidence="6">
    <location>
        <begin position="138"/>
        <end position="159"/>
    </location>
</feature>
<keyword evidence="2" id="KW-1003">Cell membrane</keyword>
<dbReference type="Proteomes" id="UP000236641">
    <property type="component" value="Unassembled WGS sequence"/>
</dbReference>